<comment type="caution">
    <text evidence="2">The sequence shown here is derived from an EMBL/GenBank/DDBJ whole genome shotgun (WGS) entry which is preliminary data.</text>
</comment>
<feature type="compositionally biased region" description="Low complexity" evidence="1">
    <location>
        <begin position="1"/>
        <end position="17"/>
    </location>
</feature>
<gene>
    <name evidence="2" type="ORF">IWW36_003595</name>
</gene>
<name>A0A9W8ICH1_9FUNG</name>
<organism evidence="2 3">
    <name type="scientific">Coemansia brasiliensis</name>
    <dbReference type="NCBI Taxonomy" id="2650707"/>
    <lineage>
        <taxon>Eukaryota</taxon>
        <taxon>Fungi</taxon>
        <taxon>Fungi incertae sedis</taxon>
        <taxon>Zoopagomycota</taxon>
        <taxon>Kickxellomycotina</taxon>
        <taxon>Kickxellomycetes</taxon>
        <taxon>Kickxellales</taxon>
        <taxon>Kickxellaceae</taxon>
        <taxon>Coemansia</taxon>
    </lineage>
</organism>
<accession>A0A9W8ICH1</accession>
<dbReference type="AlphaFoldDB" id="A0A9W8ICH1"/>
<dbReference type="OrthoDB" id="8918678at2759"/>
<feature type="compositionally biased region" description="Polar residues" evidence="1">
    <location>
        <begin position="192"/>
        <end position="210"/>
    </location>
</feature>
<evidence type="ECO:0000256" key="1">
    <source>
        <dbReference type="SAM" id="MobiDB-lite"/>
    </source>
</evidence>
<keyword evidence="3" id="KW-1185">Reference proteome</keyword>
<dbReference type="Proteomes" id="UP001139887">
    <property type="component" value="Unassembled WGS sequence"/>
</dbReference>
<reference evidence="2" key="1">
    <citation type="submission" date="2022-07" db="EMBL/GenBank/DDBJ databases">
        <title>Phylogenomic reconstructions and comparative analyses of Kickxellomycotina fungi.</title>
        <authorList>
            <person name="Reynolds N.K."/>
            <person name="Stajich J.E."/>
            <person name="Barry K."/>
            <person name="Grigoriev I.V."/>
            <person name="Crous P."/>
            <person name="Smith M.E."/>
        </authorList>
    </citation>
    <scope>NUCLEOTIDE SEQUENCE</scope>
    <source>
        <strain evidence="2">NRRL 1566</strain>
    </source>
</reference>
<sequence>MALNGVAAPTVPAAPVPQSYNSAPPDNTGVNGDEDMFGFTRKKTPATPASGSARHSTDISHSKPASSRQSIDGKDAAAKSSAQSDSKEAGGVLGILKSFWGSRKNQANLGEESHFVYDPVQQRWVDKSAPASQQDSGPPPPPPPSMMNFRPQSATPVQATPAPLSQLPGATTAASLGDANSVHSPSAAPSLMASTNPSRTATPIPSSSTAKVLHAGSSIHSGSAKRRSARSRYVDVLNQ</sequence>
<dbReference type="GO" id="GO:0012507">
    <property type="term" value="C:ER to Golgi transport vesicle membrane"/>
    <property type="evidence" value="ECO:0007669"/>
    <property type="project" value="TreeGrafter"/>
</dbReference>
<evidence type="ECO:0000313" key="2">
    <source>
        <dbReference type="EMBL" id="KAJ2847930.1"/>
    </source>
</evidence>
<feature type="compositionally biased region" description="Polar residues" evidence="1">
    <location>
        <begin position="18"/>
        <end position="30"/>
    </location>
</feature>
<dbReference type="EMBL" id="JANBUW010000240">
    <property type="protein sequence ID" value="KAJ2847930.1"/>
    <property type="molecule type" value="Genomic_DNA"/>
</dbReference>
<dbReference type="PANTHER" id="PTHR13402">
    <property type="entry name" value="RGPR-RELATED"/>
    <property type="match status" value="1"/>
</dbReference>
<dbReference type="GO" id="GO:0070971">
    <property type="term" value="C:endoplasmic reticulum exit site"/>
    <property type="evidence" value="ECO:0007669"/>
    <property type="project" value="TreeGrafter"/>
</dbReference>
<dbReference type="PANTHER" id="PTHR13402:SF6">
    <property type="entry name" value="SECRETORY 16, ISOFORM I"/>
    <property type="match status" value="1"/>
</dbReference>
<feature type="region of interest" description="Disordered" evidence="1">
    <location>
        <begin position="120"/>
        <end position="239"/>
    </location>
</feature>
<dbReference type="GO" id="GO:0070973">
    <property type="term" value="P:protein localization to endoplasmic reticulum exit site"/>
    <property type="evidence" value="ECO:0007669"/>
    <property type="project" value="TreeGrafter"/>
</dbReference>
<protein>
    <submittedName>
        <fullName evidence="2">Uncharacterized protein</fullName>
    </submittedName>
</protein>
<dbReference type="GO" id="GO:0007030">
    <property type="term" value="P:Golgi organization"/>
    <property type="evidence" value="ECO:0007669"/>
    <property type="project" value="TreeGrafter"/>
</dbReference>
<proteinExistence type="predicted"/>
<feature type="region of interest" description="Disordered" evidence="1">
    <location>
        <begin position="1"/>
        <end position="91"/>
    </location>
</feature>
<evidence type="ECO:0000313" key="3">
    <source>
        <dbReference type="Proteomes" id="UP001139887"/>
    </source>
</evidence>